<dbReference type="GO" id="GO:0005524">
    <property type="term" value="F:ATP binding"/>
    <property type="evidence" value="ECO:0007669"/>
    <property type="project" value="UniProtKB-UniRule"/>
</dbReference>
<dbReference type="Gene3D" id="3.40.50.300">
    <property type="entry name" value="P-loop containing nucleotide triphosphate hydrolases"/>
    <property type="match status" value="1"/>
</dbReference>
<dbReference type="InterPro" id="IPR010921">
    <property type="entry name" value="Trp_repressor/repl_initiator"/>
</dbReference>
<dbReference type="GO" id="GO:0005886">
    <property type="term" value="C:plasma membrane"/>
    <property type="evidence" value="ECO:0007669"/>
    <property type="project" value="TreeGrafter"/>
</dbReference>
<comment type="function">
    <text evidence="8 10">Plays an essential role in the initiation and regulation of chromosomal replication. ATP-DnaA binds to the origin of replication (oriC) to initiate formation of the DNA replication initiation complex once per cell cycle. Binds the DnaA box (a 9 base pair repeat at the origin) and separates the double-stranded (ds)DNA. Forms a right-handed helical filament on oriC DNA; dsDNA binds to the exterior of the filament while single-stranded (ss)DNA is stabiized in the filament's interior. The ATP-DnaA-oriC complex binds and stabilizes one strand of the AT-rich DNA unwinding element (DUE), permitting loading of DNA polymerase. After initiation quickly degrades to an ADP-DnaA complex that is not apt for DNA replication. Binds acidic phospholipids.</text>
</comment>
<dbReference type="InterPro" id="IPR003593">
    <property type="entry name" value="AAA+_ATPase"/>
</dbReference>
<dbReference type="HAMAP" id="MF_00377">
    <property type="entry name" value="DnaA_bact"/>
    <property type="match status" value="1"/>
</dbReference>
<evidence type="ECO:0000313" key="14">
    <source>
        <dbReference type="EMBL" id="OGY30035.1"/>
    </source>
</evidence>
<evidence type="ECO:0000256" key="11">
    <source>
        <dbReference type="RuleBase" id="RU004227"/>
    </source>
</evidence>
<dbReference type="InterPro" id="IPR038454">
    <property type="entry name" value="DnaA_N_sf"/>
</dbReference>
<comment type="subcellular location">
    <subcellularLocation>
        <location evidence="8">Cytoplasm</location>
    </subcellularLocation>
</comment>
<evidence type="ECO:0000256" key="5">
    <source>
        <dbReference type="ARBA" id="ARBA00022840"/>
    </source>
</evidence>
<dbReference type="SMART" id="SM00382">
    <property type="entry name" value="AAA"/>
    <property type="match status" value="1"/>
</dbReference>
<feature type="region of interest" description="Domain IV, binds dsDNA" evidence="8">
    <location>
        <begin position="336"/>
        <end position="454"/>
    </location>
</feature>
<dbReference type="InterPro" id="IPR001957">
    <property type="entry name" value="Chromosome_initiator_DnaA"/>
</dbReference>
<dbReference type="InterPro" id="IPR018312">
    <property type="entry name" value="Chromosome_initiator_DnaA_CS"/>
</dbReference>
<keyword evidence="6 8" id="KW-0446">Lipid-binding</keyword>
<name>A0A1G1WQM5_9BACT</name>
<evidence type="ECO:0000256" key="10">
    <source>
        <dbReference type="RuleBase" id="RU000577"/>
    </source>
</evidence>
<keyword evidence="3 8" id="KW-0235">DNA replication</keyword>
<dbReference type="SMART" id="SM00760">
    <property type="entry name" value="Bac_DnaA_C"/>
    <property type="match status" value="1"/>
</dbReference>
<dbReference type="GO" id="GO:0005737">
    <property type="term" value="C:cytoplasm"/>
    <property type="evidence" value="ECO:0007669"/>
    <property type="project" value="UniProtKB-SubCell"/>
</dbReference>
<dbReference type="PANTHER" id="PTHR30050:SF2">
    <property type="entry name" value="CHROMOSOMAL REPLICATION INITIATOR PROTEIN DNAA"/>
    <property type="match status" value="1"/>
</dbReference>
<dbReference type="InterPro" id="IPR013317">
    <property type="entry name" value="DnaA_dom"/>
</dbReference>
<reference evidence="14 15" key="1">
    <citation type="journal article" date="2016" name="Nat. Commun.">
        <title>Thousands of microbial genomes shed light on interconnected biogeochemical processes in an aquifer system.</title>
        <authorList>
            <person name="Anantharaman K."/>
            <person name="Brown C.T."/>
            <person name="Hug L.A."/>
            <person name="Sharon I."/>
            <person name="Castelle C.J."/>
            <person name="Probst A.J."/>
            <person name="Thomas B.C."/>
            <person name="Singh A."/>
            <person name="Wilkins M.J."/>
            <person name="Karaoz U."/>
            <person name="Brodie E.L."/>
            <person name="Williams K.H."/>
            <person name="Hubbard S.S."/>
            <person name="Banfield J.F."/>
        </authorList>
    </citation>
    <scope>NUCLEOTIDE SEQUENCE [LARGE SCALE GENOMIC DNA]</scope>
</reference>
<accession>A0A1G1WQM5</accession>
<feature type="domain" description="Chromosomal replication initiator DnaA C-terminal" evidence="13">
    <location>
        <begin position="362"/>
        <end position="431"/>
    </location>
</feature>
<dbReference type="GO" id="GO:0006275">
    <property type="term" value="P:regulation of DNA replication"/>
    <property type="evidence" value="ECO:0007669"/>
    <property type="project" value="UniProtKB-UniRule"/>
</dbReference>
<dbReference type="CDD" id="cd00009">
    <property type="entry name" value="AAA"/>
    <property type="match status" value="1"/>
</dbReference>
<dbReference type="Gene3D" id="1.10.8.60">
    <property type="match status" value="1"/>
</dbReference>
<evidence type="ECO:0000256" key="3">
    <source>
        <dbReference type="ARBA" id="ARBA00022705"/>
    </source>
</evidence>
<dbReference type="GO" id="GO:0008289">
    <property type="term" value="F:lipid binding"/>
    <property type="evidence" value="ECO:0007669"/>
    <property type="project" value="UniProtKB-KW"/>
</dbReference>
<dbReference type="InterPro" id="IPR020591">
    <property type="entry name" value="Chromosome_initiator_DnaA-like"/>
</dbReference>
<dbReference type="EMBL" id="MHCZ01000016">
    <property type="protein sequence ID" value="OGY30035.1"/>
    <property type="molecule type" value="Genomic_DNA"/>
</dbReference>
<dbReference type="GO" id="GO:0006270">
    <property type="term" value="P:DNA replication initiation"/>
    <property type="evidence" value="ECO:0007669"/>
    <property type="project" value="UniProtKB-UniRule"/>
</dbReference>
<keyword evidence="5 8" id="KW-0067">ATP-binding</keyword>
<feature type="region of interest" description="Domain III, AAA+ region" evidence="8">
    <location>
        <begin position="119"/>
        <end position="335"/>
    </location>
</feature>
<protein>
    <recommendedName>
        <fullName evidence="8 9">Chromosomal replication initiator protein DnaA</fullName>
    </recommendedName>
</protein>
<comment type="subunit">
    <text evidence="8">Oligomerizes as a right-handed, spiral filament on DNA at oriC.</text>
</comment>
<keyword evidence="4 8" id="KW-0547">Nucleotide-binding</keyword>
<dbReference type="Pfam" id="PF11638">
    <property type="entry name" value="DnaA_N"/>
    <property type="match status" value="1"/>
</dbReference>
<dbReference type="Proteomes" id="UP000178068">
    <property type="component" value="Unassembled WGS sequence"/>
</dbReference>
<dbReference type="InterPro" id="IPR013159">
    <property type="entry name" value="DnaA_C"/>
</dbReference>
<sequence length="454" mass="51200">MHENLLWETVLAELRLNLSGANYQTWFKGKTDIVSVKDSLVEIGCHNAYVRDWLEQRYYQQIKLSLDRLLETDTSLLFSVVTLKSETVGKAKPSRPLAETSLFELGEKNLLTERQNQAGLNPSFTFENFVVGSSNQLAQAVALAITANLGKEYNPLFLHGGVGVGKTHLIQAIGNKLLTTNPNFKIAYCTSEKFTNELIESIQTRRTASFRARYRNLDLLLIDDIQFIAGRESTQEEFFHTFNHLYAVSKQIVLTSDRPPAEIKKLEERLKSRFEGGMIADIQNPEVDLREAILLSKARLQAQNIDSQIIRFIAEACSGSVRDLEGCLVRLITRAKMTGEAYSLDLAKKIVADRLLSKKPSDAKKVVSLVANFFDLKTADLKGSSRQAQFVLPRQLTMYLLRKDLQLGFEKIAAELGKKDHTTILYGVDKIEKAVENSTQVQSWVKQLRLQLQG</sequence>
<dbReference type="PRINTS" id="PR00051">
    <property type="entry name" value="DNAA"/>
</dbReference>
<feature type="region of interest" description="Domain I, interacts with DnaA modulators" evidence="8">
    <location>
        <begin position="1"/>
        <end position="87"/>
    </location>
</feature>
<keyword evidence="7 8" id="KW-0238">DNA-binding</keyword>
<dbReference type="Gene3D" id="3.30.300.180">
    <property type="match status" value="1"/>
</dbReference>
<evidence type="ECO:0000256" key="6">
    <source>
        <dbReference type="ARBA" id="ARBA00023121"/>
    </source>
</evidence>
<dbReference type="SUPFAM" id="SSF52540">
    <property type="entry name" value="P-loop containing nucleoside triphosphate hydrolases"/>
    <property type="match status" value="1"/>
</dbReference>
<comment type="similarity">
    <text evidence="1 8 11">Belongs to the DnaA family.</text>
</comment>
<proteinExistence type="inferred from homology"/>
<dbReference type="PANTHER" id="PTHR30050">
    <property type="entry name" value="CHROMOSOMAL REPLICATION INITIATOR PROTEIN DNAA"/>
    <property type="match status" value="1"/>
</dbReference>
<feature type="binding site" evidence="8">
    <location>
        <position position="167"/>
    </location>
    <ligand>
        <name>ATP</name>
        <dbReference type="ChEBI" id="CHEBI:30616"/>
    </ligand>
</feature>
<dbReference type="PROSITE" id="PS01008">
    <property type="entry name" value="DNAA"/>
    <property type="match status" value="1"/>
</dbReference>
<dbReference type="FunFam" id="3.40.50.300:FF:000668">
    <property type="entry name" value="Chromosomal replication initiator protein DnaA"/>
    <property type="match status" value="1"/>
</dbReference>
<feature type="binding site" evidence="8">
    <location>
        <position position="163"/>
    </location>
    <ligand>
        <name>ATP</name>
        <dbReference type="ChEBI" id="CHEBI:30616"/>
    </ligand>
</feature>
<dbReference type="Pfam" id="PF08299">
    <property type="entry name" value="Bac_DnaA_C"/>
    <property type="match status" value="1"/>
</dbReference>
<evidence type="ECO:0000256" key="8">
    <source>
        <dbReference type="HAMAP-Rule" id="MF_00377"/>
    </source>
</evidence>
<comment type="caution">
    <text evidence="8">Lacks conserved residue(s) required for the propagation of feature annotation.</text>
</comment>
<dbReference type="CDD" id="cd06571">
    <property type="entry name" value="Bac_DnaA_C"/>
    <property type="match status" value="1"/>
</dbReference>
<feature type="binding site" evidence="8">
    <location>
        <position position="165"/>
    </location>
    <ligand>
        <name>ATP</name>
        <dbReference type="ChEBI" id="CHEBI:30616"/>
    </ligand>
</feature>
<dbReference type="SUPFAM" id="SSF48295">
    <property type="entry name" value="TrpR-like"/>
    <property type="match status" value="1"/>
</dbReference>
<evidence type="ECO:0000256" key="9">
    <source>
        <dbReference type="NCBIfam" id="TIGR00362"/>
    </source>
</evidence>
<evidence type="ECO:0000256" key="2">
    <source>
        <dbReference type="ARBA" id="ARBA00022490"/>
    </source>
</evidence>
<dbReference type="GO" id="GO:0003688">
    <property type="term" value="F:DNA replication origin binding"/>
    <property type="evidence" value="ECO:0007669"/>
    <property type="project" value="UniProtKB-UniRule"/>
</dbReference>
<dbReference type="InterPro" id="IPR027417">
    <property type="entry name" value="P-loop_NTPase"/>
</dbReference>
<organism evidence="14 15">
    <name type="scientific">Candidatus Woykebacteria bacterium RIFCSPHIGHO2_12_FULL_45_10</name>
    <dbReference type="NCBI Taxonomy" id="1802603"/>
    <lineage>
        <taxon>Bacteria</taxon>
        <taxon>Candidatus Woykeibacteriota</taxon>
    </lineage>
</organism>
<dbReference type="NCBIfam" id="TIGR00362">
    <property type="entry name" value="DnaA"/>
    <property type="match status" value="1"/>
</dbReference>
<evidence type="ECO:0000256" key="1">
    <source>
        <dbReference type="ARBA" id="ARBA00006583"/>
    </source>
</evidence>
<evidence type="ECO:0000313" key="15">
    <source>
        <dbReference type="Proteomes" id="UP000178068"/>
    </source>
</evidence>
<dbReference type="AlphaFoldDB" id="A0A1G1WQM5"/>
<comment type="caution">
    <text evidence="14">The sequence shown here is derived from an EMBL/GenBank/DDBJ whole genome shotgun (WGS) entry which is preliminary data.</text>
</comment>
<dbReference type="Gene3D" id="1.10.1750.10">
    <property type="match status" value="1"/>
</dbReference>
<evidence type="ECO:0000259" key="12">
    <source>
        <dbReference type="SMART" id="SM00382"/>
    </source>
</evidence>
<keyword evidence="2 8" id="KW-0963">Cytoplasm</keyword>
<gene>
    <name evidence="8" type="primary">dnaA</name>
    <name evidence="14" type="ORF">A3F35_00790</name>
</gene>
<dbReference type="InterPro" id="IPR024633">
    <property type="entry name" value="DnaA_N_dom"/>
</dbReference>
<evidence type="ECO:0000256" key="4">
    <source>
        <dbReference type="ARBA" id="ARBA00022741"/>
    </source>
</evidence>
<dbReference type="STRING" id="1802603.A3F35_00790"/>
<feature type="binding site" evidence="8">
    <location>
        <position position="166"/>
    </location>
    <ligand>
        <name>ATP</name>
        <dbReference type="ChEBI" id="CHEBI:30616"/>
    </ligand>
</feature>
<dbReference type="Pfam" id="PF00308">
    <property type="entry name" value="Bac_DnaA"/>
    <property type="match status" value="1"/>
</dbReference>
<evidence type="ECO:0000256" key="7">
    <source>
        <dbReference type="ARBA" id="ARBA00023125"/>
    </source>
</evidence>
<comment type="domain">
    <text evidence="8">Domain I is involved in oligomerization and binding regulators, domain II is flexibile and of varying length in different bacteria, domain III forms the AAA+ region, while domain IV binds dsDNA.</text>
</comment>
<evidence type="ECO:0000259" key="13">
    <source>
        <dbReference type="SMART" id="SM00760"/>
    </source>
</evidence>
<feature type="domain" description="AAA+ ATPase" evidence="12">
    <location>
        <begin position="152"/>
        <end position="284"/>
    </location>
</feature>